<dbReference type="Pfam" id="PF13185">
    <property type="entry name" value="GAF_2"/>
    <property type="match status" value="1"/>
</dbReference>
<gene>
    <name evidence="5" type="ORF">CCAX7_21920</name>
</gene>
<dbReference type="PROSITE" id="PS51831">
    <property type="entry name" value="HD"/>
    <property type="match status" value="1"/>
</dbReference>
<dbReference type="InterPro" id="IPR000160">
    <property type="entry name" value="GGDEF_dom"/>
</dbReference>
<dbReference type="NCBIfam" id="TIGR00277">
    <property type="entry name" value="HDIG"/>
    <property type="match status" value="1"/>
</dbReference>
<dbReference type="CDD" id="cd01949">
    <property type="entry name" value="GGDEF"/>
    <property type="match status" value="1"/>
</dbReference>
<dbReference type="PROSITE" id="PS50887">
    <property type="entry name" value="GGDEF"/>
    <property type="match status" value="1"/>
</dbReference>
<evidence type="ECO:0000313" key="6">
    <source>
        <dbReference type="Proteomes" id="UP000287394"/>
    </source>
</evidence>
<reference evidence="5 6" key="1">
    <citation type="journal article" date="2019" name="Int. J. Syst. Evol. Microbiol.">
        <title>Capsulimonas corticalis gen. nov., sp. nov., an aerobic capsulated bacterium, of a novel bacterial order, Capsulimonadales ord. nov., of the class Armatimonadia of the phylum Armatimonadetes.</title>
        <authorList>
            <person name="Li J."/>
            <person name="Kudo C."/>
            <person name="Tonouchi A."/>
        </authorList>
    </citation>
    <scope>NUCLEOTIDE SEQUENCE [LARGE SCALE GENOMIC DNA]</scope>
    <source>
        <strain evidence="5 6">AX-7</strain>
    </source>
</reference>
<dbReference type="PANTHER" id="PTHR45228:SF1">
    <property type="entry name" value="CYCLIC DI-GMP PHOSPHODIESTERASE TM_0186"/>
    <property type="match status" value="1"/>
</dbReference>
<dbReference type="SMART" id="SM00267">
    <property type="entry name" value="GGDEF"/>
    <property type="match status" value="1"/>
</dbReference>
<dbReference type="InterPro" id="IPR006675">
    <property type="entry name" value="HDIG_dom"/>
</dbReference>
<feature type="domain" description="HD-GYP" evidence="4">
    <location>
        <begin position="65"/>
        <end position="260"/>
    </location>
</feature>
<dbReference type="InterPro" id="IPR029787">
    <property type="entry name" value="Nucleotide_cyclase"/>
</dbReference>
<dbReference type="InterPro" id="IPR006674">
    <property type="entry name" value="HD_domain"/>
</dbReference>
<dbReference type="AlphaFoldDB" id="A0A9N7QAV2"/>
<dbReference type="Proteomes" id="UP000287394">
    <property type="component" value="Chromosome"/>
</dbReference>
<evidence type="ECO:0000259" key="3">
    <source>
        <dbReference type="PROSITE" id="PS51831"/>
    </source>
</evidence>
<evidence type="ECO:0008006" key="7">
    <source>
        <dbReference type="Google" id="ProtNLM"/>
    </source>
</evidence>
<dbReference type="InterPro" id="IPR043128">
    <property type="entry name" value="Rev_trsase/Diguanyl_cyclase"/>
</dbReference>
<dbReference type="KEGG" id="ccot:CCAX7_21920"/>
<dbReference type="Gene3D" id="3.30.70.270">
    <property type="match status" value="1"/>
</dbReference>
<dbReference type="InterPro" id="IPR029016">
    <property type="entry name" value="GAF-like_dom_sf"/>
</dbReference>
<organism evidence="5 6">
    <name type="scientific">Capsulimonas corticalis</name>
    <dbReference type="NCBI Taxonomy" id="2219043"/>
    <lineage>
        <taxon>Bacteria</taxon>
        <taxon>Bacillati</taxon>
        <taxon>Armatimonadota</taxon>
        <taxon>Armatimonadia</taxon>
        <taxon>Capsulimonadales</taxon>
        <taxon>Capsulimonadaceae</taxon>
        <taxon>Capsulimonas</taxon>
    </lineage>
</organism>
<dbReference type="Gene3D" id="1.10.3210.10">
    <property type="entry name" value="Hypothetical protein af1432"/>
    <property type="match status" value="1"/>
</dbReference>
<dbReference type="Pfam" id="PF00990">
    <property type="entry name" value="GGDEF"/>
    <property type="match status" value="1"/>
</dbReference>
<dbReference type="SMART" id="SM00471">
    <property type="entry name" value="HDc"/>
    <property type="match status" value="1"/>
</dbReference>
<dbReference type="InterPro" id="IPR003018">
    <property type="entry name" value="GAF"/>
</dbReference>
<dbReference type="InterPro" id="IPR052020">
    <property type="entry name" value="Cyclic_di-GMP/3'3'-cGAMP_PDE"/>
</dbReference>
<evidence type="ECO:0000313" key="5">
    <source>
        <dbReference type="EMBL" id="BDI30141.1"/>
    </source>
</evidence>
<feature type="domain" description="HD" evidence="3">
    <location>
        <begin position="87"/>
        <end position="209"/>
    </location>
</feature>
<dbReference type="InterPro" id="IPR003607">
    <property type="entry name" value="HD/PDEase_dom"/>
</dbReference>
<dbReference type="SUPFAM" id="SSF109604">
    <property type="entry name" value="HD-domain/PDEase-like"/>
    <property type="match status" value="1"/>
</dbReference>
<evidence type="ECO:0000259" key="4">
    <source>
        <dbReference type="PROSITE" id="PS51832"/>
    </source>
</evidence>
<dbReference type="PROSITE" id="PS51832">
    <property type="entry name" value="HD_GYP"/>
    <property type="match status" value="1"/>
</dbReference>
<name>A0A9N7QAV2_9BACT</name>
<dbReference type="SUPFAM" id="SSF55781">
    <property type="entry name" value="GAF domain-like"/>
    <property type="match status" value="1"/>
</dbReference>
<dbReference type="InterPro" id="IPR037522">
    <property type="entry name" value="HD_GYP_dom"/>
</dbReference>
<evidence type="ECO:0000259" key="2">
    <source>
        <dbReference type="PROSITE" id="PS50887"/>
    </source>
</evidence>
<evidence type="ECO:0000256" key="1">
    <source>
        <dbReference type="SAM" id="MobiDB-lite"/>
    </source>
</evidence>
<sequence>MAAALGLAAGCSLIPSLIGHPSPLLSAGLSLVPIAYLGAQFGRSLARNRVLERDVALAHGARTQQETAYQATVQNLALAVSARDQEAYEHVLRVQRFAVAIAARLGLSAEEQEAIAVSALLHDVGKLGVPEYVLLKTGRLTPAEYEIVKKHSVIGANLLEPIPFPWPVAPAVKHHHERIDGTGYPDGLAGDEIPLSARILAVADVYDALTSRRSYRDAWSEERARQYLCSNSGRQFDHEVVNAFLQVVRELEPALEAAGNAPAAHGEARTDFGQAARQIHRMSVETWALHEVAQVLASNMGIDATLAHIVQKVESVFPGCAALFLQKDALDGPLLVRVACGVNHAYFEGMQASGEGGVTDRVARTKKGYLGVYRSGDLIHPEAGACPDMREWVSLKSALVVPVVVEGELLGALNLYHPEADAFSSGDRKLLTMIADRIGPAVYNGLLFERARSHALTDTLTGLYNMRYFTNYVADLCEHCQSLAGEIVDGGAADDLEIAGGAAIEAAPERAYVVEPYNPFGAAPAPCAAPVLSVPKTAERPPSRPAGGPLTRRLIRHGQTMGSSEDSEGQETPFGLPGASPSFPEAATKPFSKTRRREFALLYLDLNNFKPINDNYGHPKGDRVLRDLAGVFREAVREPDVIARYGGDEFVVALHGADRGKAEEVAVRLRGLVESYDPGLTPALRDDLHLSVSIGVSCFPADGSDFAALLSSADKRMFRAKDEHKQAHGLSAGRRAA</sequence>
<dbReference type="SUPFAM" id="SSF55073">
    <property type="entry name" value="Nucleotide cyclase"/>
    <property type="match status" value="1"/>
</dbReference>
<dbReference type="CDD" id="cd00077">
    <property type="entry name" value="HDc"/>
    <property type="match status" value="1"/>
</dbReference>
<dbReference type="Gene3D" id="3.30.450.40">
    <property type="match status" value="1"/>
</dbReference>
<protein>
    <recommendedName>
        <fullName evidence="7">Diguanylate cyclase</fullName>
    </recommendedName>
</protein>
<dbReference type="SMART" id="SM00065">
    <property type="entry name" value="GAF"/>
    <property type="match status" value="1"/>
</dbReference>
<proteinExistence type="predicted"/>
<keyword evidence="6" id="KW-1185">Reference proteome</keyword>
<dbReference type="Pfam" id="PF13487">
    <property type="entry name" value="HD_5"/>
    <property type="match status" value="1"/>
</dbReference>
<accession>A0A9N7QAV2</accession>
<feature type="region of interest" description="Disordered" evidence="1">
    <location>
        <begin position="559"/>
        <end position="590"/>
    </location>
</feature>
<feature type="domain" description="GGDEF" evidence="2">
    <location>
        <begin position="597"/>
        <end position="737"/>
    </location>
</feature>
<dbReference type="PANTHER" id="PTHR45228">
    <property type="entry name" value="CYCLIC DI-GMP PHOSPHODIESTERASE TM_0186-RELATED"/>
    <property type="match status" value="1"/>
</dbReference>
<dbReference type="EMBL" id="AP025739">
    <property type="protein sequence ID" value="BDI30141.1"/>
    <property type="molecule type" value="Genomic_DNA"/>
</dbReference>
<dbReference type="NCBIfam" id="TIGR00254">
    <property type="entry name" value="GGDEF"/>
    <property type="match status" value="1"/>
</dbReference>